<dbReference type="EMBL" id="PQFF01000258">
    <property type="protein sequence ID" value="RHZ69649.1"/>
    <property type="molecule type" value="Genomic_DNA"/>
</dbReference>
<evidence type="ECO:0000313" key="3">
    <source>
        <dbReference type="Proteomes" id="UP000266861"/>
    </source>
</evidence>
<dbReference type="AlphaFoldDB" id="A0A397I204"/>
<dbReference type="OrthoDB" id="2411314at2759"/>
<sequence length="280" mass="32612">MDTNYFDNISETDKSFTHVPISDQLATSLEDNNSSDEEDSSKWKTDSESLIDENIEHENEREILQTECENEREILQIENNNLKPCAVIDYIDNTDTVEQAEGQLENLTCISQRSCPALQKFDSILIQSQSFVNSRYICCKCYEKFGGHFYQHLETGRKFIDCIKEGKHDQDITNSLLLFSTWIKQVAYSNNINLKTKTLSLITPTLQILKKDQFNFNFQNPPINILLREKKQIISQKLQLEEPKSLLEFYKALPFQLIQFFKGLIQTFLEKLNNNANQKQ</sequence>
<evidence type="ECO:0000256" key="1">
    <source>
        <dbReference type="SAM" id="MobiDB-lite"/>
    </source>
</evidence>
<accession>A0A397I204</accession>
<organism evidence="2 3">
    <name type="scientific">Diversispora epigaea</name>
    <dbReference type="NCBI Taxonomy" id="1348612"/>
    <lineage>
        <taxon>Eukaryota</taxon>
        <taxon>Fungi</taxon>
        <taxon>Fungi incertae sedis</taxon>
        <taxon>Mucoromycota</taxon>
        <taxon>Glomeromycotina</taxon>
        <taxon>Glomeromycetes</taxon>
        <taxon>Diversisporales</taxon>
        <taxon>Diversisporaceae</taxon>
        <taxon>Diversispora</taxon>
    </lineage>
</organism>
<name>A0A397I204_9GLOM</name>
<reference evidence="2 3" key="1">
    <citation type="submission" date="2018-08" db="EMBL/GenBank/DDBJ databases">
        <title>Genome and evolution of the arbuscular mycorrhizal fungus Diversispora epigaea (formerly Glomus versiforme) and its bacterial endosymbionts.</title>
        <authorList>
            <person name="Sun X."/>
            <person name="Fei Z."/>
            <person name="Harrison M."/>
        </authorList>
    </citation>
    <scope>NUCLEOTIDE SEQUENCE [LARGE SCALE GENOMIC DNA]</scope>
    <source>
        <strain evidence="2 3">IT104</strain>
    </source>
</reference>
<proteinExistence type="predicted"/>
<keyword evidence="3" id="KW-1185">Reference proteome</keyword>
<gene>
    <name evidence="2" type="ORF">Glove_281g65</name>
</gene>
<comment type="caution">
    <text evidence="2">The sequence shown here is derived from an EMBL/GenBank/DDBJ whole genome shotgun (WGS) entry which is preliminary data.</text>
</comment>
<feature type="region of interest" description="Disordered" evidence="1">
    <location>
        <begin position="26"/>
        <end position="49"/>
    </location>
</feature>
<evidence type="ECO:0000313" key="2">
    <source>
        <dbReference type="EMBL" id="RHZ69649.1"/>
    </source>
</evidence>
<dbReference type="Proteomes" id="UP000266861">
    <property type="component" value="Unassembled WGS sequence"/>
</dbReference>
<protein>
    <submittedName>
        <fullName evidence="2">Uncharacterized protein</fullName>
    </submittedName>
</protein>